<comment type="caution">
    <text evidence="2">The sequence shown here is derived from an EMBL/GenBank/DDBJ whole genome shotgun (WGS) entry which is preliminary data.</text>
</comment>
<reference evidence="2" key="1">
    <citation type="submission" date="2020-06" db="EMBL/GenBank/DDBJ databases">
        <authorList>
            <consortium name="Plant Systems Biology data submission"/>
        </authorList>
    </citation>
    <scope>NUCLEOTIDE SEQUENCE</scope>
    <source>
        <strain evidence="2">D6</strain>
    </source>
</reference>
<proteinExistence type="predicted"/>
<gene>
    <name evidence="2" type="ORF">SEMRO_2800_G337360.1</name>
</gene>
<evidence type="ECO:0000313" key="2">
    <source>
        <dbReference type="EMBL" id="CAB9530237.1"/>
    </source>
</evidence>
<accession>A0A9N8F046</accession>
<protein>
    <submittedName>
        <fullName evidence="2">Uncharacterized protein</fullName>
    </submittedName>
</protein>
<dbReference type="EMBL" id="CAICTM010002798">
    <property type="protein sequence ID" value="CAB9530237.1"/>
    <property type="molecule type" value="Genomic_DNA"/>
</dbReference>
<dbReference type="Proteomes" id="UP001153069">
    <property type="component" value="Unassembled WGS sequence"/>
</dbReference>
<name>A0A9N8F046_9STRA</name>
<keyword evidence="3" id="KW-1185">Reference proteome</keyword>
<feature type="compositionally biased region" description="Polar residues" evidence="1">
    <location>
        <begin position="7"/>
        <end position="17"/>
    </location>
</feature>
<evidence type="ECO:0000256" key="1">
    <source>
        <dbReference type="SAM" id="MobiDB-lite"/>
    </source>
</evidence>
<dbReference type="AlphaFoldDB" id="A0A9N8F046"/>
<sequence>MLESDDTPVTSFDSTGSYRHRTPHQDINPEHNTPIDEDPLRINRTQFLQSFRILSNLNQVYACFDADVTNTDETTVPTIVIPPVEVAPKRIDYSQYLPFFLHVPVDKIRRTFETTTQNA</sequence>
<evidence type="ECO:0000313" key="3">
    <source>
        <dbReference type="Proteomes" id="UP001153069"/>
    </source>
</evidence>
<feature type="region of interest" description="Disordered" evidence="1">
    <location>
        <begin position="1"/>
        <end position="38"/>
    </location>
</feature>
<organism evidence="2 3">
    <name type="scientific">Seminavis robusta</name>
    <dbReference type="NCBI Taxonomy" id="568900"/>
    <lineage>
        <taxon>Eukaryota</taxon>
        <taxon>Sar</taxon>
        <taxon>Stramenopiles</taxon>
        <taxon>Ochrophyta</taxon>
        <taxon>Bacillariophyta</taxon>
        <taxon>Bacillariophyceae</taxon>
        <taxon>Bacillariophycidae</taxon>
        <taxon>Naviculales</taxon>
        <taxon>Naviculaceae</taxon>
        <taxon>Seminavis</taxon>
    </lineage>
</organism>